<dbReference type="InterPro" id="IPR014284">
    <property type="entry name" value="RNA_pol_sigma-70_dom"/>
</dbReference>
<evidence type="ECO:0000259" key="6">
    <source>
        <dbReference type="Pfam" id="PF08281"/>
    </source>
</evidence>
<dbReference type="Gene3D" id="1.10.10.10">
    <property type="entry name" value="Winged helix-like DNA-binding domain superfamily/Winged helix DNA-binding domain"/>
    <property type="match status" value="1"/>
</dbReference>
<dbReference type="AlphaFoldDB" id="A0A5B2W682"/>
<proteinExistence type="inferred from homology"/>
<keyword evidence="2" id="KW-0805">Transcription regulation</keyword>
<keyword evidence="3" id="KW-0731">Sigma factor</keyword>
<keyword evidence="8" id="KW-1185">Reference proteome</keyword>
<dbReference type="Pfam" id="PF04542">
    <property type="entry name" value="Sigma70_r2"/>
    <property type="match status" value="1"/>
</dbReference>
<evidence type="ECO:0000313" key="7">
    <source>
        <dbReference type="EMBL" id="KAA2245729.1"/>
    </source>
</evidence>
<feature type="domain" description="RNA polymerase sigma-70 region 2" evidence="5">
    <location>
        <begin position="38"/>
        <end position="99"/>
    </location>
</feature>
<reference evidence="7 8" key="1">
    <citation type="submission" date="2019-09" db="EMBL/GenBank/DDBJ databases">
        <title>Chitinophaga ginsengihumi sp. nov., isolated from soil of ginseng rhizosphere.</title>
        <authorList>
            <person name="Lee J."/>
        </authorList>
    </citation>
    <scope>NUCLEOTIDE SEQUENCE [LARGE SCALE GENOMIC DNA]</scope>
    <source>
        <strain evidence="7 8">BN140078</strain>
    </source>
</reference>
<dbReference type="InterPro" id="IPR013324">
    <property type="entry name" value="RNA_pol_sigma_r3/r4-like"/>
</dbReference>
<gene>
    <name evidence="7" type="ORF">F0L74_07190</name>
</gene>
<evidence type="ECO:0000256" key="2">
    <source>
        <dbReference type="ARBA" id="ARBA00023015"/>
    </source>
</evidence>
<dbReference type="SUPFAM" id="SSF88946">
    <property type="entry name" value="Sigma2 domain of RNA polymerase sigma factors"/>
    <property type="match status" value="1"/>
</dbReference>
<dbReference type="Gene3D" id="1.10.1740.10">
    <property type="match status" value="1"/>
</dbReference>
<dbReference type="PANTHER" id="PTHR43133">
    <property type="entry name" value="RNA POLYMERASE ECF-TYPE SIGMA FACTO"/>
    <property type="match status" value="1"/>
</dbReference>
<dbReference type="InterPro" id="IPR036388">
    <property type="entry name" value="WH-like_DNA-bd_sf"/>
</dbReference>
<feature type="domain" description="RNA polymerase sigma factor 70 region 4 type 2" evidence="6">
    <location>
        <begin position="135"/>
        <end position="183"/>
    </location>
</feature>
<dbReference type="CDD" id="cd06171">
    <property type="entry name" value="Sigma70_r4"/>
    <property type="match status" value="1"/>
</dbReference>
<comment type="similarity">
    <text evidence="1">Belongs to the sigma-70 factor family. ECF subfamily.</text>
</comment>
<evidence type="ECO:0000256" key="1">
    <source>
        <dbReference type="ARBA" id="ARBA00010641"/>
    </source>
</evidence>
<keyword evidence="4" id="KW-0804">Transcription</keyword>
<evidence type="ECO:0000259" key="5">
    <source>
        <dbReference type="Pfam" id="PF04542"/>
    </source>
</evidence>
<name>A0A5B2W682_9BACT</name>
<comment type="caution">
    <text evidence="7">The sequence shown here is derived from an EMBL/GenBank/DDBJ whole genome shotgun (WGS) entry which is preliminary data.</text>
</comment>
<dbReference type="NCBIfam" id="TIGR02937">
    <property type="entry name" value="sigma70-ECF"/>
    <property type="match status" value="1"/>
</dbReference>
<dbReference type="GO" id="GO:0003677">
    <property type="term" value="F:DNA binding"/>
    <property type="evidence" value="ECO:0007669"/>
    <property type="project" value="InterPro"/>
</dbReference>
<dbReference type="Proteomes" id="UP000324611">
    <property type="component" value="Unassembled WGS sequence"/>
</dbReference>
<dbReference type="GO" id="GO:0006352">
    <property type="term" value="P:DNA-templated transcription initiation"/>
    <property type="evidence" value="ECO:0007669"/>
    <property type="project" value="InterPro"/>
</dbReference>
<dbReference type="InterPro" id="IPR013249">
    <property type="entry name" value="RNA_pol_sigma70_r4_t2"/>
</dbReference>
<dbReference type="GO" id="GO:0016987">
    <property type="term" value="F:sigma factor activity"/>
    <property type="evidence" value="ECO:0007669"/>
    <property type="project" value="UniProtKB-KW"/>
</dbReference>
<accession>A0A5B2W682</accession>
<dbReference type="EMBL" id="VUOC01000001">
    <property type="protein sequence ID" value="KAA2245729.1"/>
    <property type="molecule type" value="Genomic_DNA"/>
</dbReference>
<dbReference type="SUPFAM" id="SSF88659">
    <property type="entry name" value="Sigma3 and sigma4 domains of RNA polymerase sigma factors"/>
    <property type="match status" value="1"/>
</dbReference>
<dbReference type="InterPro" id="IPR013325">
    <property type="entry name" value="RNA_pol_sigma_r2"/>
</dbReference>
<organism evidence="7 8">
    <name type="scientific">Chitinophaga agrisoli</name>
    <dbReference type="NCBI Taxonomy" id="2607653"/>
    <lineage>
        <taxon>Bacteria</taxon>
        <taxon>Pseudomonadati</taxon>
        <taxon>Bacteroidota</taxon>
        <taxon>Chitinophagia</taxon>
        <taxon>Chitinophagales</taxon>
        <taxon>Chitinophagaceae</taxon>
        <taxon>Chitinophaga</taxon>
    </lineage>
</organism>
<dbReference type="Pfam" id="PF08281">
    <property type="entry name" value="Sigma70_r4_2"/>
    <property type="match status" value="1"/>
</dbReference>
<reference evidence="7 8" key="2">
    <citation type="submission" date="2019-09" db="EMBL/GenBank/DDBJ databases">
        <authorList>
            <person name="Jin C."/>
        </authorList>
    </citation>
    <scope>NUCLEOTIDE SEQUENCE [LARGE SCALE GENOMIC DNA]</scope>
    <source>
        <strain evidence="7 8">BN140078</strain>
    </source>
</reference>
<dbReference type="InterPro" id="IPR007627">
    <property type="entry name" value="RNA_pol_sigma70_r2"/>
</dbReference>
<sequence>MYKSVCMEKGYPPHDERGLLEKIAQGDKEAFKIIHDHYWTAIYETAISFLKSREWAMDVVQDVFVKLWIKRAGLPAIENFKAWLFITARNELISALRKKLQVNAVNQNYSDRYDVQTPLPDDDLIGKQLELLLNQGIAQLPARQKLMYVLTRNQGLSHDEIAGKLGITQKTVSNTTTLALQNLRKYLQEHGDASL</sequence>
<protein>
    <submittedName>
        <fullName evidence="7">Sigma-70 family RNA polymerase sigma factor</fullName>
    </submittedName>
</protein>
<evidence type="ECO:0000313" key="8">
    <source>
        <dbReference type="Proteomes" id="UP000324611"/>
    </source>
</evidence>
<dbReference type="InterPro" id="IPR039425">
    <property type="entry name" value="RNA_pol_sigma-70-like"/>
</dbReference>
<evidence type="ECO:0000256" key="3">
    <source>
        <dbReference type="ARBA" id="ARBA00023082"/>
    </source>
</evidence>
<dbReference type="PANTHER" id="PTHR43133:SF46">
    <property type="entry name" value="RNA POLYMERASE SIGMA-70 FACTOR ECF SUBFAMILY"/>
    <property type="match status" value="1"/>
</dbReference>
<evidence type="ECO:0000256" key="4">
    <source>
        <dbReference type="ARBA" id="ARBA00023163"/>
    </source>
</evidence>